<dbReference type="Proteomes" id="UP000663845">
    <property type="component" value="Unassembled WGS sequence"/>
</dbReference>
<proteinExistence type="predicted"/>
<protein>
    <submittedName>
        <fullName evidence="2">Uncharacterized protein</fullName>
    </submittedName>
</protein>
<dbReference type="EMBL" id="CAJOAZ010000168">
    <property type="protein sequence ID" value="CAF3561380.1"/>
    <property type="molecule type" value="Genomic_DNA"/>
</dbReference>
<evidence type="ECO:0000313" key="7">
    <source>
        <dbReference type="EMBL" id="CAF3683821.1"/>
    </source>
</evidence>
<organism evidence="2 8">
    <name type="scientific">Adineta steineri</name>
    <dbReference type="NCBI Taxonomy" id="433720"/>
    <lineage>
        <taxon>Eukaryota</taxon>
        <taxon>Metazoa</taxon>
        <taxon>Spiralia</taxon>
        <taxon>Gnathifera</taxon>
        <taxon>Rotifera</taxon>
        <taxon>Eurotatoria</taxon>
        <taxon>Bdelloidea</taxon>
        <taxon>Adinetida</taxon>
        <taxon>Adinetidae</taxon>
        <taxon>Adineta</taxon>
    </lineage>
</organism>
<reference evidence="2" key="1">
    <citation type="submission" date="2021-02" db="EMBL/GenBank/DDBJ databases">
        <authorList>
            <person name="Nowell W R."/>
        </authorList>
    </citation>
    <scope>NUCLEOTIDE SEQUENCE</scope>
</reference>
<name>A0A813SDL2_9BILA</name>
<dbReference type="EMBL" id="CAJOBB010000457">
    <property type="protein sequence ID" value="CAF3683821.1"/>
    <property type="molecule type" value="Genomic_DNA"/>
</dbReference>
<evidence type="ECO:0000313" key="3">
    <source>
        <dbReference type="EMBL" id="CAF0829969.1"/>
    </source>
</evidence>
<evidence type="ECO:0000313" key="8">
    <source>
        <dbReference type="Proteomes" id="UP000663860"/>
    </source>
</evidence>
<dbReference type="Proteomes" id="UP000663860">
    <property type="component" value="Unassembled WGS sequence"/>
</dbReference>
<evidence type="ECO:0000313" key="5">
    <source>
        <dbReference type="EMBL" id="CAF3556190.1"/>
    </source>
</evidence>
<dbReference type="Proteomes" id="UP000663891">
    <property type="component" value="Unassembled WGS sequence"/>
</dbReference>
<sequence>MSSTGANIDNPLELIQKTYNLQTTATTATTNNHENISQSRSSIAKVSTRQPSRRTSVHDIHEVTRDDLNKIVADIQGNLSRLKFLLETIVSAPSCREEFFKLKDQLFTRISEFISKLSTESTRRGSITSKTNSSSLISYHPQHLVYCIEYFRSELVKSKYLFSSLTSSSSIGTATLNSTQVKPVINDFIIDQPIEDNQDMQATPDLIQIKKDISTLEGYAHDLTQRYYSQIPDWHTLDGTSNEAANKTEGMTINRLRLTPLNPKLSTTSSLASFDDSNICSRIYQKCQNICCLCTPHYI</sequence>
<dbReference type="EMBL" id="CAJNON010000073">
    <property type="protein sequence ID" value="CAF0918656.1"/>
    <property type="molecule type" value="Genomic_DNA"/>
</dbReference>
<dbReference type="EMBL" id="CAJNOE010000043">
    <property type="protein sequence ID" value="CAF0799016.1"/>
    <property type="molecule type" value="Genomic_DNA"/>
</dbReference>
<accession>A0A813SDL2</accession>
<evidence type="ECO:0000313" key="4">
    <source>
        <dbReference type="EMBL" id="CAF0918656.1"/>
    </source>
</evidence>
<evidence type="ECO:0000256" key="1">
    <source>
        <dbReference type="SAM" id="MobiDB-lite"/>
    </source>
</evidence>
<dbReference type="AlphaFoldDB" id="A0A813SDL2"/>
<feature type="compositionally biased region" description="Polar residues" evidence="1">
    <location>
        <begin position="36"/>
        <end position="54"/>
    </location>
</feature>
<dbReference type="EMBL" id="CAJNOG010000043">
    <property type="protein sequence ID" value="CAF0829969.1"/>
    <property type="molecule type" value="Genomic_DNA"/>
</dbReference>
<gene>
    <name evidence="2" type="ORF">IZO911_LOCUS6824</name>
    <name evidence="3" type="ORF">JYZ213_LOCUS6781</name>
    <name evidence="7" type="ORF">KXQ929_LOCUS9859</name>
    <name evidence="5" type="ORF">OKA104_LOCUS4348</name>
    <name evidence="6" type="ORF">OXD698_LOCUS4434</name>
    <name evidence="4" type="ORF">VCS650_LOCUS10248</name>
</gene>
<comment type="caution">
    <text evidence="2">The sequence shown here is derived from an EMBL/GenBank/DDBJ whole genome shotgun (WGS) entry which is preliminary data.</text>
</comment>
<evidence type="ECO:0000313" key="6">
    <source>
        <dbReference type="EMBL" id="CAF3561380.1"/>
    </source>
</evidence>
<feature type="region of interest" description="Disordered" evidence="1">
    <location>
        <begin position="36"/>
        <end position="56"/>
    </location>
</feature>
<dbReference type="Proteomes" id="UP000663881">
    <property type="component" value="Unassembled WGS sequence"/>
</dbReference>
<dbReference type="Proteomes" id="UP000663868">
    <property type="component" value="Unassembled WGS sequence"/>
</dbReference>
<dbReference type="OrthoDB" id="10017999at2759"/>
<evidence type="ECO:0000313" key="2">
    <source>
        <dbReference type="EMBL" id="CAF0799016.1"/>
    </source>
</evidence>
<dbReference type="EMBL" id="CAJOAY010000139">
    <property type="protein sequence ID" value="CAF3556190.1"/>
    <property type="molecule type" value="Genomic_DNA"/>
</dbReference>
<dbReference type="Proteomes" id="UP000663844">
    <property type="component" value="Unassembled WGS sequence"/>
</dbReference>